<reference evidence="1 2" key="1">
    <citation type="journal article" date="2021" name="BMC Genomics">
        <title>Datura genome reveals duplications of psychoactive alkaloid biosynthetic genes and high mutation rate following tissue culture.</title>
        <authorList>
            <person name="Rajewski A."/>
            <person name="Carter-House D."/>
            <person name="Stajich J."/>
            <person name="Litt A."/>
        </authorList>
    </citation>
    <scope>NUCLEOTIDE SEQUENCE [LARGE SCALE GENOMIC DNA]</scope>
    <source>
        <strain evidence="1">AR-01</strain>
    </source>
</reference>
<evidence type="ECO:0000313" key="1">
    <source>
        <dbReference type="EMBL" id="MCE3052135.1"/>
    </source>
</evidence>
<keyword evidence="2" id="KW-1185">Reference proteome</keyword>
<proteinExistence type="predicted"/>
<evidence type="ECO:0000313" key="2">
    <source>
        <dbReference type="Proteomes" id="UP000823775"/>
    </source>
</evidence>
<organism evidence="1 2">
    <name type="scientific">Datura stramonium</name>
    <name type="common">Jimsonweed</name>
    <name type="synonym">Common thornapple</name>
    <dbReference type="NCBI Taxonomy" id="4076"/>
    <lineage>
        <taxon>Eukaryota</taxon>
        <taxon>Viridiplantae</taxon>
        <taxon>Streptophyta</taxon>
        <taxon>Embryophyta</taxon>
        <taxon>Tracheophyta</taxon>
        <taxon>Spermatophyta</taxon>
        <taxon>Magnoliopsida</taxon>
        <taxon>eudicotyledons</taxon>
        <taxon>Gunneridae</taxon>
        <taxon>Pentapetalae</taxon>
        <taxon>asterids</taxon>
        <taxon>lamiids</taxon>
        <taxon>Solanales</taxon>
        <taxon>Solanaceae</taxon>
        <taxon>Solanoideae</taxon>
        <taxon>Datureae</taxon>
        <taxon>Datura</taxon>
    </lineage>
</organism>
<feature type="non-terminal residue" evidence="1">
    <location>
        <position position="1"/>
    </location>
</feature>
<sequence length="94" mass="10523">RTCEDLELDNKDMIFGEQYLDQLEGPHNSALIELTTTIILETKTLASFNMAGEVTKGESHYEPASGESRRPLILTSSMEKWGITSSWEDRGSTL</sequence>
<accession>A0ABS8WRL4</accession>
<name>A0ABS8WRL4_DATST</name>
<dbReference type="EMBL" id="JACEIK010009229">
    <property type="protein sequence ID" value="MCE3052135.1"/>
    <property type="molecule type" value="Genomic_DNA"/>
</dbReference>
<dbReference type="Proteomes" id="UP000823775">
    <property type="component" value="Unassembled WGS sequence"/>
</dbReference>
<protein>
    <submittedName>
        <fullName evidence="1">Uncharacterized protein</fullName>
    </submittedName>
</protein>
<comment type="caution">
    <text evidence="1">The sequence shown here is derived from an EMBL/GenBank/DDBJ whole genome shotgun (WGS) entry which is preliminary data.</text>
</comment>
<gene>
    <name evidence="1" type="ORF">HAX54_051643</name>
</gene>